<dbReference type="InterPro" id="IPR050282">
    <property type="entry name" value="Cycloisomerase_2"/>
</dbReference>
<evidence type="ECO:0000256" key="4">
    <source>
        <dbReference type="SAM" id="SignalP"/>
    </source>
</evidence>
<evidence type="ECO:0000256" key="3">
    <source>
        <dbReference type="SAM" id="MobiDB-lite"/>
    </source>
</evidence>
<dbReference type="InterPro" id="IPR011048">
    <property type="entry name" value="Haem_d1_sf"/>
</dbReference>
<keyword evidence="4" id="KW-0732">Signal</keyword>
<feature type="region of interest" description="Disordered" evidence="3">
    <location>
        <begin position="161"/>
        <end position="184"/>
    </location>
</feature>
<dbReference type="PANTHER" id="PTHR30344">
    <property type="entry name" value="6-PHOSPHOGLUCONOLACTONASE-RELATED"/>
    <property type="match status" value="1"/>
</dbReference>
<dbReference type="PANTHER" id="PTHR30344:SF1">
    <property type="entry name" value="6-PHOSPHOGLUCONOLACTONASE"/>
    <property type="match status" value="1"/>
</dbReference>
<feature type="signal peptide" evidence="4">
    <location>
        <begin position="1"/>
        <end position="29"/>
    </location>
</feature>
<proteinExistence type="inferred from homology"/>
<dbReference type="Gene3D" id="2.130.10.10">
    <property type="entry name" value="YVTN repeat-like/Quinoprotein amine dehydrogenase"/>
    <property type="match status" value="1"/>
</dbReference>
<dbReference type="InterPro" id="IPR015943">
    <property type="entry name" value="WD40/YVTN_repeat-like_dom_sf"/>
</dbReference>
<feature type="compositionally biased region" description="Polar residues" evidence="3">
    <location>
        <begin position="164"/>
        <end position="173"/>
    </location>
</feature>
<feature type="chain" id="PRO_5046658610" evidence="4">
    <location>
        <begin position="30"/>
        <end position="384"/>
    </location>
</feature>
<evidence type="ECO:0000313" key="5">
    <source>
        <dbReference type="EMBL" id="MBI1684300.1"/>
    </source>
</evidence>
<dbReference type="InterPro" id="IPR019405">
    <property type="entry name" value="Lactonase_7-beta_prop"/>
</dbReference>
<evidence type="ECO:0000256" key="1">
    <source>
        <dbReference type="ARBA" id="ARBA00005564"/>
    </source>
</evidence>
<dbReference type="Proteomes" id="UP000639859">
    <property type="component" value="Unassembled WGS sequence"/>
</dbReference>
<reference evidence="5 6" key="1">
    <citation type="submission" date="2020-11" db="EMBL/GenBank/DDBJ databases">
        <title>genome sequence of strain KACC 18849.</title>
        <authorList>
            <person name="Gao J."/>
            <person name="Zhang X."/>
        </authorList>
    </citation>
    <scope>NUCLEOTIDE SEQUENCE [LARGE SCALE GENOMIC DNA]</scope>
    <source>
        <strain evidence="5 6">KACC 18849</strain>
    </source>
</reference>
<protein>
    <submittedName>
        <fullName evidence="5">Lactonase family protein</fullName>
    </submittedName>
</protein>
<evidence type="ECO:0000256" key="2">
    <source>
        <dbReference type="ARBA" id="ARBA00022526"/>
    </source>
</evidence>
<comment type="similarity">
    <text evidence="1">Belongs to the cycloisomerase 2 family.</text>
</comment>
<evidence type="ECO:0000313" key="6">
    <source>
        <dbReference type="Proteomes" id="UP000639859"/>
    </source>
</evidence>
<gene>
    <name evidence="5" type="ORF">I4Q42_11540</name>
</gene>
<name>A0ABS0SZK8_9CAUL</name>
<keyword evidence="2" id="KW-0119">Carbohydrate metabolism</keyword>
<keyword evidence="6" id="KW-1185">Reference proteome</keyword>
<dbReference type="Pfam" id="PF10282">
    <property type="entry name" value="Lactonase"/>
    <property type="match status" value="1"/>
</dbReference>
<dbReference type="SUPFAM" id="SSF51004">
    <property type="entry name" value="C-terminal (heme d1) domain of cytochrome cd1-nitrite reductase"/>
    <property type="match status" value="1"/>
</dbReference>
<dbReference type="EMBL" id="JADWOX010000007">
    <property type="protein sequence ID" value="MBI1684300.1"/>
    <property type="molecule type" value="Genomic_DNA"/>
</dbReference>
<keyword evidence="2" id="KW-0313">Glucose metabolism</keyword>
<comment type="caution">
    <text evidence="5">The sequence shown here is derived from an EMBL/GenBank/DDBJ whole genome shotgun (WGS) entry which is preliminary data.</text>
</comment>
<accession>A0ABS0SZK8</accession>
<sequence>MTDPAHRLPTRRMVGGGALALLATGTAHAAPRREQIVYVGTQATDAGQGIVAARLDARTGTLTPIDVVAEIARPTWVLAHPKRPALYAVSETGNDGKTEGKVYALRADAETGALTTISTVNSGGGGPTHLGLADGGLLVANYGTGHVAALPIRADDGLEAAASVQANQGSGPSPRQKGPHAHGVALDPSGQFVLAADLGADRLFVHPYNRAARRLGPASEQSAALPPGTGPRHLVFHPKGRFVFLISELIPQVRTYGWDAKTGRLTLAHTTPVLSEVPKASGAEIAISRDGRFVYASLRVENVIVVFAVDPRTGALTVIQRVASGGQTPWSFGIDQTGRWLLAANQGSNTVTVLARDPADGRLAPTDQSLAVGKPTSLAFLAAR</sequence>
<dbReference type="RefSeq" id="WP_198576220.1">
    <property type="nucleotide sequence ID" value="NZ_JADWOX010000007.1"/>
</dbReference>
<organism evidence="5 6">
    <name type="scientific">Caulobacter hibisci</name>
    <dbReference type="NCBI Taxonomy" id="2035993"/>
    <lineage>
        <taxon>Bacteria</taxon>
        <taxon>Pseudomonadati</taxon>
        <taxon>Pseudomonadota</taxon>
        <taxon>Alphaproteobacteria</taxon>
        <taxon>Caulobacterales</taxon>
        <taxon>Caulobacteraceae</taxon>
        <taxon>Caulobacter</taxon>
    </lineage>
</organism>